<sequence length="220" mass="23616">MDFRKLGHGHTLQRPAFDPEELTDEAFTFKGEFDDDELLIESGEFAEVKGQGTLARSLVRSADLSGVRLSPLELSDVRFEDVELSGASWQGVKARRTEIVRSRAMGFRMSLVSANDLYIDGCRLDYASIHVESVKGALVFHECTFREATISGDLSSVVFSDCSLEGVEFEATKAVGCDLTTSQIAGASGLLGLRGARISAEQAASAAILIATEAGLTVSD</sequence>
<dbReference type="RefSeq" id="WP_263252030.1">
    <property type="nucleotide sequence ID" value="NZ_BAABLT010000021.1"/>
</dbReference>
<dbReference type="EMBL" id="JBHTIW010000028">
    <property type="protein sequence ID" value="MFD0923092.1"/>
    <property type="molecule type" value="Genomic_DNA"/>
</dbReference>
<keyword evidence="2" id="KW-1185">Reference proteome</keyword>
<reference evidence="2" key="1">
    <citation type="journal article" date="2019" name="Int. J. Syst. Evol. Microbiol.">
        <title>The Global Catalogue of Microorganisms (GCM) 10K type strain sequencing project: providing services to taxonomists for standard genome sequencing and annotation.</title>
        <authorList>
            <consortium name="The Broad Institute Genomics Platform"/>
            <consortium name="The Broad Institute Genome Sequencing Center for Infectious Disease"/>
            <person name="Wu L."/>
            <person name="Ma J."/>
        </authorList>
    </citation>
    <scope>NUCLEOTIDE SEQUENCE [LARGE SCALE GENOMIC DNA]</scope>
    <source>
        <strain evidence="2">CCUG 56401</strain>
    </source>
</reference>
<gene>
    <name evidence="1" type="ORF">ACFQ16_25380</name>
</gene>
<proteinExistence type="predicted"/>
<evidence type="ECO:0000313" key="2">
    <source>
        <dbReference type="Proteomes" id="UP001597018"/>
    </source>
</evidence>
<evidence type="ECO:0000313" key="1">
    <source>
        <dbReference type="EMBL" id="MFD0923092.1"/>
    </source>
</evidence>
<dbReference type="SUPFAM" id="SSF141571">
    <property type="entry name" value="Pentapeptide repeat-like"/>
    <property type="match status" value="1"/>
</dbReference>
<dbReference type="Proteomes" id="UP001597018">
    <property type="component" value="Unassembled WGS sequence"/>
</dbReference>
<comment type="caution">
    <text evidence="1">The sequence shown here is derived from an EMBL/GenBank/DDBJ whole genome shotgun (WGS) entry which is preliminary data.</text>
</comment>
<organism evidence="1 2">
    <name type="scientific">Saccharopolyspora rosea</name>
    <dbReference type="NCBI Taxonomy" id="524884"/>
    <lineage>
        <taxon>Bacteria</taxon>
        <taxon>Bacillati</taxon>
        <taxon>Actinomycetota</taxon>
        <taxon>Actinomycetes</taxon>
        <taxon>Pseudonocardiales</taxon>
        <taxon>Pseudonocardiaceae</taxon>
        <taxon>Saccharopolyspora</taxon>
    </lineage>
</organism>
<protein>
    <submittedName>
        <fullName evidence="1">Pentapeptide repeat-containing protein</fullName>
    </submittedName>
</protein>
<accession>A0ABW3FYY6</accession>
<dbReference type="Gene3D" id="2.160.20.80">
    <property type="entry name" value="E3 ubiquitin-protein ligase SopA"/>
    <property type="match status" value="1"/>
</dbReference>
<name>A0ABW3FYY6_9PSEU</name>